<accession>X6NIK0</accession>
<dbReference type="Gene3D" id="1.10.150.50">
    <property type="entry name" value="Transcription Factor, Ets-1"/>
    <property type="match status" value="1"/>
</dbReference>
<dbReference type="SUPFAM" id="SSF47769">
    <property type="entry name" value="SAM/Pointed domain"/>
    <property type="match status" value="1"/>
</dbReference>
<feature type="region of interest" description="Disordered" evidence="1">
    <location>
        <begin position="400"/>
        <end position="459"/>
    </location>
</feature>
<feature type="region of interest" description="Disordered" evidence="1">
    <location>
        <begin position="522"/>
        <end position="552"/>
    </location>
</feature>
<dbReference type="PROSITE" id="PS50105">
    <property type="entry name" value="SAM_DOMAIN"/>
    <property type="match status" value="1"/>
</dbReference>
<name>X6NIK0_RETFI</name>
<dbReference type="InterPro" id="IPR001660">
    <property type="entry name" value="SAM"/>
</dbReference>
<feature type="compositionally biased region" description="Polar residues" evidence="1">
    <location>
        <begin position="445"/>
        <end position="459"/>
    </location>
</feature>
<keyword evidence="4" id="KW-1185">Reference proteome</keyword>
<organism evidence="3 4">
    <name type="scientific">Reticulomyxa filosa</name>
    <dbReference type="NCBI Taxonomy" id="46433"/>
    <lineage>
        <taxon>Eukaryota</taxon>
        <taxon>Sar</taxon>
        <taxon>Rhizaria</taxon>
        <taxon>Retaria</taxon>
        <taxon>Foraminifera</taxon>
        <taxon>Monothalamids</taxon>
        <taxon>Reticulomyxidae</taxon>
        <taxon>Reticulomyxa</taxon>
    </lineage>
</organism>
<protein>
    <recommendedName>
        <fullName evidence="2">SAM domain-containing protein</fullName>
    </recommendedName>
</protein>
<evidence type="ECO:0000259" key="2">
    <source>
        <dbReference type="PROSITE" id="PS50105"/>
    </source>
</evidence>
<dbReference type="AlphaFoldDB" id="X6NIK0"/>
<feature type="compositionally biased region" description="Polar residues" evidence="1">
    <location>
        <begin position="1"/>
        <end position="10"/>
    </location>
</feature>
<feature type="compositionally biased region" description="Basic and acidic residues" evidence="1">
    <location>
        <begin position="262"/>
        <end position="271"/>
    </location>
</feature>
<dbReference type="InterPro" id="IPR013761">
    <property type="entry name" value="SAM/pointed_sf"/>
</dbReference>
<feature type="compositionally biased region" description="Acidic residues" evidence="1">
    <location>
        <begin position="526"/>
        <end position="549"/>
    </location>
</feature>
<feature type="compositionally biased region" description="Basic residues" evidence="1">
    <location>
        <begin position="174"/>
        <end position="193"/>
    </location>
</feature>
<proteinExistence type="predicted"/>
<feature type="region of interest" description="Disordered" evidence="1">
    <location>
        <begin position="223"/>
        <end position="271"/>
    </location>
</feature>
<evidence type="ECO:0000313" key="4">
    <source>
        <dbReference type="Proteomes" id="UP000023152"/>
    </source>
</evidence>
<evidence type="ECO:0000256" key="1">
    <source>
        <dbReference type="SAM" id="MobiDB-lite"/>
    </source>
</evidence>
<feature type="compositionally biased region" description="Basic and acidic residues" evidence="1">
    <location>
        <begin position="434"/>
        <end position="444"/>
    </location>
</feature>
<feature type="compositionally biased region" description="Polar residues" evidence="1">
    <location>
        <begin position="415"/>
        <end position="426"/>
    </location>
</feature>
<feature type="region of interest" description="Disordered" evidence="1">
    <location>
        <begin position="1"/>
        <end position="22"/>
    </location>
</feature>
<feature type="compositionally biased region" description="Low complexity" evidence="1">
    <location>
        <begin position="236"/>
        <end position="246"/>
    </location>
</feature>
<feature type="region of interest" description="Disordered" evidence="1">
    <location>
        <begin position="165"/>
        <end position="193"/>
    </location>
</feature>
<dbReference type="EMBL" id="ASPP01008708">
    <property type="protein sequence ID" value="ETO25177.1"/>
    <property type="molecule type" value="Genomic_DNA"/>
</dbReference>
<reference evidence="3 4" key="1">
    <citation type="journal article" date="2013" name="Curr. Biol.">
        <title>The Genome of the Foraminiferan Reticulomyxa filosa.</title>
        <authorList>
            <person name="Glockner G."/>
            <person name="Hulsmann N."/>
            <person name="Schleicher M."/>
            <person name="Noegel A.A."/>
            <person name="Eichinger L."/>
            <person name="Gallinger C."/>
            <person name="Pawlowski J."/>
            <person name="Sierra R."/>
            <person name="Euteneuer U."/>
            <person name="Pillet L."/>
            <person name="Moustafa A."/>
            <person name="Platzer M."/>
            <person name="Groth M."/>
            <person name="Szafranski K."/>
            <person name="Schliwa M."/>
        </authorList>
    </citation>
    <scope>NUCLEOTIDE SEQUENCE [LARGE SCALE GENOMIC DNA]</scope>
</reference>
<evidence type="ECO:0000313" key="3">
    <source>
        <dbReference type="EMBL" id="ETO25177.1"/>
    </source>
</evidence>
<dbReference type="OrthoDB" id="434324at2759"/>
<gene>
    <name evidence="3" type="ORF">RFI_11960</name>
</gene>
<feature type="compositionally biased region" description="Basic and acidic residues" evidence="1">
    <location>
        <begin position="223"/>
        <end position="232"/>
    </location>
</feature>
<feature type="non-terminal residue" evidence="3">
    <location>
        <position position="607"/>
    </location>
</feature>
<comment type="caution">
    <text evidence="3">The sequence shown here is derived from an EMBL/GenBank/DDBJ whole genome shotgun (WGS) entry which is preliminary data.</text>
</comment>
<sequence length="607" mass="69260">MTNKNTNNNQDDVEMKKGDTEPVTTAVVESDTNWTMFRLGNGQYQYQLTKPLHTWSVKDVVQWCGVVLQGVFKPFAKAFERHEINGVKLIEITREQLVKQIKMSKPKLRQWFFDEVRALNTRKPVSIRRDVEIAHSLPESCSLPLQTEYVGNQIQASTSAPEISVPVVHNVRPTVKKKKNDLQKKKKKGEKRRKKAFSITLTIFVIPAKRRSFIDEATSLSKEYEDGKDAKKSNSHNKSGSNISGNDNKGDEERNKKRTKQHERVHSEMTNSDVERVAKKIMEGMQRQSFVYRGGNGDTTQQPLFAATSLFFFFLSLKKKNIKNKLNLWHFVKFVPRLSKVTVAFPSKNPLFSSHGSLPSLPKPKRKTRPLLVHTLSLPERHSNGDYVSLRGPIVLVKPQSTPREQGPHPDLFWKQTNNKGKSTVPTPLVDAVKVQKDPTDEKSQVLSMSQSAKETNEKSSLQGYRIIINEASHPRTSDQHKKNLPSLLLSQIEAKETQMVEKMDSLSPSSSEHEEYKIITKAGSELEDELELEQDDDEEEENDDEENGNDNTIMTVMMMMKATLMVCGHAIAKLALYRRQRNHPMSHSTKPHTKMSQSIWVFFVLC</sequence>
<feature type="domain" description="SAM" evidence="2">
    <location>
        <begin position="55"/>
        <end position="122"/>
    </location>
</feature>
<dbReference type="Proteomes" id="UP000023152">
    <property type="component" value="Unassembled WGS sequence"/>
</dbReference>